<keyword evidence="9" id="KW-1185">Reference proteome</keyword>
<evidence type="ECO:0000313" key="8">
    <source>
        <dbReference type="EMBL" id="CAH9090595.1"/>
    </source>
</evidence>
<dbReference type="InterPro" id="IPR044216">
    <property type="entry name" value="WDL7"/>
</dbReference>
<dbReference type="PANTHER" id="PTHR47067">
    <property type="entry name" value="TPX2 (TARGETING PROTEIN FOR XKLP2) PROTEIN FAMILY-RELATED"/>
    <property type="match status" value="1"/>
</dbReference>
<feature type="region of interest" description="Disordered" evidence="6">
    <location>
        <begin position="102"/>
        <end position="184"/>
    </location>
</feature>
<evidence type="ECO:0000256" key="4">
    <source>
        <dbReference type="ARBA" id="ARBA00022701"/>
    </source>
</evidence>
<feature type="compositionally biased region" description="Acidic residues" evidence="6">
    <location>
        <begin position="167"/>
        <end position="176"/>
    </location>
</feature>
<sequence length="533" mass="58960">MAADSACLIHAFSYASATPNEAKQGNGMHALGESISFGRFMTESLGWEKWSTFSHNKYVEEAERYARPGSVAQKKAFFEAHYKRIAAKKAAAEAALLEQAHLEEDEEESKADSVLKVGDGSKAGVDSIVEDDAQETVSELSEDSQVAHQMEMERPLLVKLNSKKKDEEDEEEEEEVLSSSSSVPVISKKRRPGLSSFRKIMPSSSSSSSTHGKIWNKEVLLYPSPPQPIVSNVIQTQHHLNKEIITIATPIKIPPTPMVRSHGGTILTGADKPTSKCLSSLLNLSDQPAKEPVKLPPPKKVKDTPRVAPNSNKNNCSTPLRMTPLAKTEGLAKLYTVTPTSVAASGSKTCSGPKWHYLTSVCSKSLTACRNKLCSPSYTISSTTTPFRLRTEERAARRKQKLEEKFNANVEEKEVHKKGMLKTKVKVHQEEKSGTELRRKLGRSFCFKARPLPDFYHHKHQADDKTEEAPSTPLKHQTSKVLFWPPNNCDLAQMIINFGNLQNHGKHPPQSVKKLGKIAINMPVPKAGVRKKS</sequence>
<dbReference type="GO" id="GO:0005874">
    <property type="term" value="C:microtubule"/>
    <property type="evidence" value="ECO:0007669"/>
    <property type="project" value="UniProtKB-KW"/>
</dbReference>
<evidence type="ECO:0000313" key="9">
    <source>
        <dbReference type="Proteomes" id="UP001152484"/>
    </source>
</evidence>
<evidence type="ECO:0000256" key="2">
    <source>
        <dbReference type="ARBA" id="ARBA00005885"/>
    </source>
</evidence>
<dbReference type="Proteomes" id="UP001152484">
    <property type="component" value="Unassembled WGS sequence"/>
</dbReference>
<feature type="domain" description="TPX2 C-terminal" evidence="7">
    <location>
        <begin position="387"/>
        <end position="465"/>
    </location>
</feature>
<name>A0A9P0Z8T0_CUSEU</name>
<keyword evidence="4" id="KW-0493">Microtubule</keyword>
<comment type="caution">
    <text evidence="8">The sequence shown here is derived from an EMBL/GenBank/DDBJ whole genome shotgun (WGS) entry which is preliminary data.</text>
</comment>
<keyword evidence="5" id="KW-0206">Cytoskeleton</keyword>
<comment type="similarity">
    <text evidence="2">Belongs to the TPX2 family.</text>
</comment>
<evidence type="ECO:0000256" key="3">
    <source>
        <dbReference type="ARBA" id="ARBA00022490"/>
    </source>
</evidence>
<dbReference type="InterPro" id="IPR027329">
    <property type="entry name" value="TPX2_C"/>
</dbReference>
<accession>A0A9P0Z8T0</accession>
<evidence type="ECO:0000256" key="5">
    <source>
        <dbReference type="ARBA" id="ARBA00023212"/>
    </source>
</evidence>
<reference evidence="8" key="1">
    <citation type="submission" date="2022-07" db="EMBL/GenBank/DDBJ databases">
        <authorList>
            <person name="Macas J."/>
            <person name="Novak P."/>
            <person name="Neumann P."/>
        </authorList>
    </citation>
    <scope>NUCLEOTIDE SEQUENCE</scope>
</reference>
<feature type="compositionally biased region" description="Polar residues" evidence="6">
    <location>
        <begin position="309"/>
        <end position="320"/>
    </location>
</feature>
<evidence type="ECO:0000256" key="6">
    <source>
        <dbReference type="SAM" id="MobiDB-lite"/>
    </source>
</evidence>
<evidence type="ECO:0000259" key="7">
    <source>
        <dbReference type="Pfam" id="PF06886"/>
    </source>
</evidence>
<evidence type="ECO:0000256" key="1">
    <source>
        <dbReference type="ARBA" id="ARBA00004245"/>
    </source>
</evidence>
<organism evidence="8 9">
    <name type="scientific">Cuscuta europaea</name>
    <name type="common">European dodder</name>
    <dbReference type="NCBI Taxonomy" id="41803"/>
    <lineage>
        <taxon>Eukaryota</taxon>
        <taxon>Viridiplantae</taxon>
        <taxon>Streptophyta</taxon>
        <taxon>Embryophyta</taxon>
        <taxon>Tracheophyta</taxon>
        <taxon>Spermatophyta</taxon>
        <taxon>Magnoliopsida</taxon>
        <taxon>eudicotyledons</taxon>
        <taxon>Gunneridae</taxon>
        <taxon>Pentapetalae</taxon>
        <taxon>asterids</taxon>
        <taxon>lamiids</taxon>
        <taxon>Solanales</taxon>
        <taxon>Convolvulaceae</taxon>
        <taxon>Cuscuteae</taxon>
        <taxon>Cuscuta</taxon>
        <taxon>Cuscuta subgen. Cuscuta</taxon>
    </lineage>
</organism>
<feature type="region of interest" description="Disordered" evidence="6">
    <location>
        <begin position="288"/>
        <end position="321"/>
    </location>
</feature>
<feature type="compositionally biased region" description="Polar residues" evidence="6">
    <location>
        <begin position="135"/>
        <end position="147"/>
    </location>
</feature>
<gene>
    <name evidence="8" type="ORF">CEURO_LOCUS11270</name>
</gene>
<dbReference type="EMBL" id="CAMAPE010000025">
    <property type="protein sequence ID" value="CAH9090595.1"/>
    <property type="molecule type" value="Genomic_DNA"/>
</dbReference>
<comment type="subcellular location">
    <subcellularLocation>
        <location evidence="1">Cytoplasm</location>
        <location evidence="1">Cytoskeleton</location>
    </subcellularLocation>
</comment>
<dbReference type="OrthoDB" id="621651at2759"/>
<dbReference type="Pfam" id="PF06886">
    <property type="entry name" value="TPX2"/>
    <property type="match status" value="1"/>
</dbReference>
<protein>
    <recommendedName>
        <fullName evidence="7">TPX2 C-terminal domain-containing protein</fullName>
    </recommendedName>
</protein>
<keyword evidence="3" id="KW-0963">Cytoplasm</keyword>
<dbReference type="PANTHER" id="PTHR47067:SF7">
    <property type="entry name" value="TPX2 (TARGETING PROTEIN FOR XKLP2) PROTEIN FAMILY"/>
    <property type="match status" value="1"/>
</dbReference>
<dbReference type="AlphaFoldDB" id="A0A9P0Z8T0"/>
<proteinExistence type="inferred from homology"/>